<dbReference type="RefSeq" id="WP_237231559.1">
    <property type="nucleotide sequence ID" value="NZ_JAKKDV010000003.1"/>
</dbReference>
<comment type="caution">
    <text evidence="3">The sequence shown here is derived from an EMBL/GenBank/DDBJ whole genome shotgun (WGS) entry which is preliminary data.</text>
</comment>
<name>A0ABS9IJW2_9FLAO</name>
<dbReference type="EMBL" id="JAKKDV010000003">
    <property type="protein sequence ID" value="MCF7560880.1"/>
    <property type="molecule type" value="Genomic_DNA"/>
</dbReference>
<feature type="domain" description="Outer membrane protein beta-barrel" evidence="2">
    <location>
        <begin position="5"/>
        <end position="168"/>
    </location>
</feature>
<keyword evidence="1" id="KW-0732">Signal</keyword>
<dbReference type="InterPro" id="IPR027385">
    <property type="entry name" value="Beta-barrel_OMP"/>
</dbReference>
<evidence type="ECO:0000313" key="4">
    <source>
        <dbReference type="Proteomes" id="UP001200022"/>
    </source>
</evidence>
<dbReference type="InterPro" id="IPR011250">
    <property type="entry name" value="OMP/PagP_B-barrel"/>
</dbReference>
<accession>A0ABS9IJW2</accession>
<dbReference type="InterPro" id="IPR000758">
    <property type="entry name" value="Enterovir_OMP"/>
</dbReference>
<proteinExistence type="predicted"/>
<dbReference type="Proteomes" id="UP001200022">
    <property type="component" value="Unassembled WGS sequence"/>
</dbReference>
<evidence type="ECO:0000256" key="1">
    <source>
        <dbReference type="ARBA" id="ARBA00022729"/>
    </source>
</evidence>
<keyword evidence="4" id="KW-1185">Reference proteome</keyword>
<evidence type="ECO:0000259" key="2">
    <source>
        <dbReference type="Pfam" id="PF13505"/>
    </source>
</evidence>
<protein>
    <submittedName>
        <fullName evidence="3">PorT family protein</fullName>
    </submittedName>
</protein>
<dbReference type="Pfam" id="PF13505">
    <property type="entry name" value="OMP_b-brl"/>
    <property type="match status" value="1"/>
</dbReference>
<evidence type="ECO:0000313" key="3">
    <source>
        <dbReference type="EMBL" id="MCF7560880.1"/>
    </source>
</evidence>
<gene>
    <name evidence="3" type="ORF">L3X39_09555</name>
</gene>
<dbReference type="PROSITE" id="PS00695">
    <property type="entry name" value="ENT_VIR_OMP_2"/>
    <property type="match status" value="1"/>
</dbReference>
<reference evidence="3 4" key="1">
    <citation type="submission" date="2022-01" db="EMBL/GenBank/DDBJ databases">
        <title>Draft genome sequence of Sabulilitoribacter multivorans KCTC 32326.</title>
        <authorList>
            <person name="Oh J.-S."/>
        </authorList>
    </citation>
    <scope>NUCLEOTIDE SEQUENCE [LARGE SCALE GENOMIC DNA]</scope>
    <source>
        <strain evidence="3 4">M-M16</strain>
    </source>
</reference>
<sequence>MKKPFLLLIITVFSITVGYAQSFGLKAGADFASVKFKAEGENISTSETGFYIGAFTEIEASESFTFQPELLFVSVEDLNFIAIPLMAKFPVAEQFNILAGPSLGFLLDTEEGEKSFNFGVEAGVAYDISEKFFVEARYNLGLANLIEDAPSGYSVKLNGFFAGLGYKF</sequence>
<organism evidence="3 4">
    <name type="scientific">Flaviramulus multivorans</name>
    <dbReference type="NCBI Taxonomy" id="1304750"/>
    <lineage>
        <taxon>Bacteria</taxon>
        <taxon>Pseudomonadati</taxon>
        <taxon>Bacteroidota</taxon>
        <taxon>Flavobacteriia</taxon>
        <taxon>Flavobacteriales</taxon>
        <taxon>Flavobacteriaceae</taxon>
        <taxon>Flaviramulus</taxon>
    </lineage>
</organism>
<dbReference type="Gene3D" id="2.40.160.20">
    <property type="match status" value="1"/>
</dbReference>
<dbReference type="SUPFAM" id="SSF56925">
    <property type="entry name" value="OMPA-like"/>
    <property type="match status" value="1"/>
</dbReference>